<reference evidence="2" key="1">
    <citation type="journal article" date="2014" name="Front. Microbiol.">
        <title>High frequency of phylogenetically diverse reductive dehalogenase-homologous genes in deep subseafloor sedimentary metagenomes.</title>
        <authorList>
            <person name="Kawai M."/>
            <person name="Futagami T."/>
            <person name="Toyoda A."/>
            <person name="Takaki Y."/>
            <person name="Nishi S."/>
            <person name="Hori S."/>
            <person name="Arai W."/>
            <person name="Tsubouchi T."/>
            <person name="Morono Y."/>
            <person name="Uchiyama I."/>
            <person name="Ito T."/>
            <person name="Fujiyama A."/>
            <person name="Inagaki F."/>
            <person name="Takami H."/>
        </authorList>
    </citation>
    <scope>NUCLEOTIDE SEQUENCE</scope>
    <source>
        <strain evidence="2">Expedition CK06-06</strain>
    </source>
</reference>
<protein>
    <recommendedName>
        <fullName evidence="3">DUF11 domain-containing protein</fullName>
    </recommendedName>
</protein>
<dbReference type="EMBL" id="BARU01010252">
    <property type="protein sequence ID" value="GAH46194.1"/>
    <property type="molecule type" value="Genomic_DNA"/>
</dbReference>
<evidence type="ECO:0008006" key="3">
    <source>
        <dbReference type="Google" id="ProtNLM"/>
    </source>
</evidence>
<feature type="non-terminal residue" evidence="2">
    <location>
        <position position="306"/>
    </location>
</feature>
<accession>X1GX41</accession>
<name>X1GX41_9ZZZZ</name>
<feature type="region of interest" description="Disordered" evidence="1">
    <location>
        <begin position="135"/>
        <end position="157"/>
    </location>
</feature>
<gene>
    <name evidence="2" type="ORF">S03H2_19603</name>
</gene>
<sequence>GRIRPSLSDIGQAFDQLANAVKCGDHVLIYICGHGKKDGGIALKGANGTTQEVLGTEDGDTEDNSMEDFLNKIPPCADMDCETPACCCHVSVIIESCYASNFNVSGVTGQGRAVVGTSTNTPSWATYPGGGVYTQGFEKDSKDPASDTNQDGGVDPMEANETAENAVDDFNGKHGKSQKPWSDNQWCECKCPCEPGIDGDKWVWDDLFETWMNETEALPGQTVRFRLEIENDGECRDITELEMIDFLPGCLDYADEAIIFYNGVEYGSRPPDDINQTVSGLRLTWELDEIEELAPGDKIAIEYDAV</sequence>
<proteinExistence type="predicted"/>
<evidence type="ECO:0000256" key="1">
    <source>
        <dbReference type="SAM" id="MobiDB-lite"/>
    </source>
</evidence>
<evidence type="ECO:0000313" key="2">
    <source>
        <dbReference type="EMBL" id="GAH46194.1"/>
    </source>
</evidence>
<feature type="non-terminal residue" evidence="2">
    <location>
        <position position="1"/>
    </location>
</feature>
<comment type="caution">
    <text evidence="2">The sequence shown here is derived from an EMBL/GenBank/DDBJ whole genome shotgun (WGS) entry which is preliminary data.</text>
</comment>
<dbReference type="Gene3D" id="3.40.50.1460">
    <property type="match status" value="1"/>
</dbReference>
<dbReference type="AlphaFoldDB" id="X1GX41"/>
<organism evidence="2">
    <name type="scientific">marine sediment metagenome</name>
    <dbReference type="NCBI Taxonomy" id="412755"/>
    <lineage>
        <taxon>unclassified sequences</taxon>
        <taxon>metagenomes</taxon>
        <taxon>ecological metagenomes</taxon>
    </lineage>
</organism>